<dbReference type="SUPFAM" id="SSF53850">
    <property type="entry name" value="Periplasmic binding protein-like II"/>
    <property type="match status" value="1"/>
</dbReference>
<evidence type="ECO:0000313" key="1">
    <source>
        <dbReference type="EMBL" id="PNR00654.1"/>
    </source>
</evidence>
<accession>A0A2K1G784</accession>
<dbReference type="Proteomes" id="UP000236268">
    <property type="component" value="Unassembled WGS sequence"/>
</dbReference>
<dbReference type="Gene3D" id="3.40.190.10">
    <property type="entry name" value="Periplasmic binding protein-like II"/>
    <property type="match status" value="2"/>
</dbReference>
<dbReference type="AlphaFoldDB" id="A0A2K1G784"/>
<protein>
    <submittedName>
        <fullName evidence="1">Uncharacterized protein</fullName>
    </submittedName>
</protein>
<comment type="caution">
    <text evidence="1">The sequence shown here is derived from an EMBL/GenBank/DDBJ whole genome shotgun (WGS) entry which is preliminary data.</text>
</comment>
<name>A0A2K1G784_9PROT</name>
<evidence type="ECO:0000313" key="2">
    <source>
        <dbReference type="Proteomes" id="UP000236268"/>
    </source>
</evidence>
<dbReference type="EMBL" id="POWG01000001">
    <property type="protein sequence ID" value="PNR00654.1"/>
    <property type="molecule type" value="Genomic_DNA"/>
</dbReference>
<reference evidence="1 2" key="1">
    <citation type="submission" date="2018-01" db="EMBL/GenBank/DDBJ databases">
        <title>Whole genome sequence of Azospirillum brasilense REC3 isolated from strawberry roots.</title>
        <authorList>
            <person name="Fontana C.A."/>
            <person name="Salazar S.M."/>
            <person name="Bassi D."/>
            <person name="Puglisi E."/>
            <person name="Lovaisa N.C."/>
            <person name="Toffoli L.M."/>
            <person name="Pedraza R."/>
            <person name="Cocconcelli P.S."/>
        </authorList>
    </citation>
    <scope>NUCLEOTIDE SEQUENCE [LARGE SCALE GENOMIC DNA]</scope>
    <source>
        <strain evidence="1 2">REC3</strain>
    </source>
</reference>
<gene>
    <name evidence="1" type="ORF">C1S70_00610</name>
</gene>
<proteinExistence type="predicted"/>
<organism evidence="1 2">
    <name type="scientific">Azospirillum argentinense</name>
    <dbReference type="NCBI Taxonomy" id="2970906"/>
    <lineage>
        <taxon>Bacteria</taxon>
        <taxon>Pseudomonadati</taxon>
        <taxon>Pseudomonadota</taxon>
        <taxon>Alphaproteobacteria</taxon>
        <taxon>Rhodospirillales</taxon>
        <taxon>Azospirillaceae</taxon>
        <taxon>Azospirillum</taxon>
    </lineage>
</organism>
<sequence>MFSEKYSHKAACAPARARNDTARGSRMIATVAGGARRTLRAGVFASLFGAMVGAVAGMTAPGIATARADGVKLGYVEFPPYTQTDGGAAKGSLIEAFDKAAKAAGIAYTAESAPARRLFSGIADGEFNIFLGIRTVKEFDGSTLISAAPIARIELNAYGIGEAPAVKAKEDLSGKAVIALNGYSYGGWRAWMEDPANKVQMVDARTADQALQLLQAGRAPTLLQYSLPMQQALGGKTLADLKATPVQSLDVYIVVSKKTPDAAAVLAKLEAGFKATQ</sequence>